<evidence type="ECO:0000259" key="16">
    <source>
        <dbReference type="Pfam" id="PF00725"/>
    </source>
</evidence>
<keyword evidence="12" id="KW-0456">Lyase</keyword>
<evidence type="ECO:0000256" key="2">
    <source>
        <dbReference type="ARBA" id="ARBA00005005"/>
    </source>
</evidence>
<keyword evidence="6" id="KW-0442">Lipid degradation</keyword>
<gene>
    <name evidence="18" type="ORF">AYJ54_38540</name>
</gene>
<dbReference type="InterPro" id="IPR029045">
    <property type="entry name" value="ClpP/crotonase-like_dom_sf"/>
</dbReference>
<evidence type="ECO:0000256" key="1">
    <source>
        <dbReference type="ARBA" id="ARBA00004275"/>
    </source>
</evidence>
<dbReference type="FunFam" id="1.10.1040.50:FF:000006">
    <property type="entry name" value="Peroxisomal bifunctional enzyme"/>
    <property type="match status" value="1"/>
</dbReference>
<comment type="catalytic activity">
    <reaction evidence="14">
        <text>a (3S)-3-hydroxyacyl-CoA + NAD(+) = a 3-oxoacyl-CoA + NADH + H(+)</text>
        <dbReference type="Rhea" id="RHEA:22432"/>
        <dbReference type="ChEBI" id="CHEBI:15378"/>
        <dbReference type="ChEBI" id="CHEBI:57318"/>
        <dbReference type="ChEBI" id="CHEBI:57540"/>
        <dbReference type="ChEBI" id="CHEBI:57945"/>
        <dbReference type="ChEBI" id="CHEBI:90726"/>
        <dbReference type="EC" id="1.1.1.35"/>
    </reaction>
</comment>
<keyword evidence="7" id="KW-0560">Oxidoreductase</keyword>
<dbReference type="PROSITE" id="PS00166">
    <property type="entry name" value="ENOYL_COA_HYDRATASE"/>
    <property type="match status" value="1"/>
</dbReference>
<dbReference type="STRING" id="1505087.AYJ54_38540"/>
<evidence type="ECO:0000256" key="8">
    <source>
        <dbReference type="ARBA" id="ARBA00023027"/>
    </source>
</evidence>
<protein>
    <submittedName>
        <fullName evidence="18">3-hydroxyacyl-CoA dehydrogenase</fullName>
    </submittedName>
</protein>
<dbReference type="OrthoDB" id="9771883at2"/>
<dbReference type="PANTHER" id="PTHR23309">
    <property type="entry name" value="3-HYDROXYACYL-COA DEHYROGENASE"/>
    <property type="match status" value="1"/>
</dbReference>
<dbReference type="InterPro" id="IPR001753">
    <property type="entry name" value="Enoyl-CoA_hydra/iso"/>
</dbReference>
<dbReference type="InterPro" id="IPR036291">
    <property type="entry name" value="NAD(P)-bd_dom_sf"/>
</dbReference>
<dbReference type="InterPro" id="IPR008927">
    <property type="entry name" value="6-PGluconate_DH-like_C_sf"/>
</dbReference>
<evidence type="ECO:0000256" key="3">
    <source>
        <dbReference type="ARBA" id="ARBA00008750"/>
    </source>
</evidence>
<dbReference type="InterPro" id="IPR006108">
    <property type="entry name" value="3HC_DH_C"/>
</dbReference>
<evidence type="ECO:0000256" key="6">
    <source>
        <dbReference type="ARBA" id="ARBA00022963"/>
    </source>
</evidence>
<evidence type="ECO:0000259" key="17">
    <source>
        <dbReference type="Pfam" id="PF02737"/>
    </source>
</evidence>
<dbReference type="SUPFAM" id="SSF51735">
    <property type="entry name" value="NAD(P)-binding Rossmann-fold domains"/>
    <property type="match status" value="1"/>
</dbReference>
<evidence type="ECO:0000256" key="11">
    <source>
        <dbReference type="ARBA" id="ARBA00023235"/>
    </source>
</evidence>
<comment type="similarity">
    <text evidence="3">In the N-terminal section; belongs to the enoyl-CoA hydratase/isomerase family.</text>
</comment>
<dbReference type="AlphaFoldDB" id="A0A176Z5M8"/>
<evidence type="ECO:0000256" key="12">
    <source>
        <dbReference type="ARBA" id="ARBA00023239"/>
    </source>
</evidence>
<comment type="pathway">
    <text evidence="2">Lipid metabolism; fatty acid beta-oxidation.</text>
</comment>
<keyword evidence="19" id="KW-1185">Reference proteome</keyword>
<dbReference type="UniPathway" id="UPA00659"/>
<dbReference type="FunFam" id="3.40.50.720:FF:000009">
    <property type="entry name" value="Fatty oxidation complex, alpha subunit"/>
    <property type="match status" value="1"/>
</dbReference>
<dbReference type="Pfam" id="PF00378">
    <property type="entry name" value="ECH_1"/>
    <property type="match status" value="1"/>
</dbReference>
<dbReference type="CDD" id="cd06558">
    <property type="entry name" value="crotonase-like"/>
    <property type="match status" value="1"/>
</dbReference>
<evidence type="ECO:0000313" key="18">
    <source>
        <dbReference type="EMBL" id="OAF16031.1"/>
    </source>
</evidence>
<evidence type="ECO:0000256" key="13">
    <source>
        <dbReference type="ARBA" id="ARBA00023268"/>
    </source>
</evidence>
<evidence type="ECO:0000256" key="4">
    <source>
        <dbReference type="ARBA" id="ARBA00011245"/>
    </source>
</evidence>
<accession>A0A176Z5M8</accession>
<name>A0A176Z5M8_9BRAD</name>
<feature type="domain" description="3-hydroxyacyl-CoA dehydrogenase C-terminal" evidence="16">
    <location>
        <begin position="478"/>
        <end position="564"/>
    </location>
</feature>
<dbReference type="Gene3D" id="1.10.1040.50">
    <property type="match status" value="1"/>
</dbReference>
<evidence type="ECO:0000256" key="5">
    <source>
        <dbReference type="ARBA" id="ARBA00022832"/>
    </source>
</evidence>
<keyword evidence="13" id="KW-0511">Multifunctional enzyme</keyword>
<evidence type="ECO:0000256" key="7">
    <source>
        <dbReference type="ARBA" id="ARBA00023002"/>
    </source>
</evidence>
<evidence type="ECO:0000313" key="19">
    <source>
        <dbReference type="Proteomes" id="UP000076959"/>
    </source>
</evidence>
<keyword evidence="8" id="KW-0520">NAD</keyword>
<comment type="subcellular location">
    <subcellularLocation>
        <location evidence="1">Peroxisome</location>
    </subcellularLocation>
</comment>
<dbReference type="GO" id="GO:0004300">
    <property type="term" value="F:enoyl-CoA hydratase activity"/>
    <property type="evidence" value="ECO:0007669"/>
    <property type="project" value="UniProtKB-ARBA"/>
</dbReference>
<dbReference type="GO" id="GO:0070403">
    <property type="term" value="F:NAD+ binding"/>
    <property type="evidence" value="ECO:0007669"/>
    <property type="project" value="InterPro"/>
</dbReference>
<dbReference type="GO" id="GO:0003857">
    <property type="term" value="F:(3S)-3-hydroxyacyl-CoA dehydrogenase (NAD+) activity"/>
    <property type="evidence" value="ECO:0007669"/>
    <property type="project" value="UniProtKB-EC"/>
</dbReference>
<dbReference type="EMBL" id="LUUB01000018">
    <property type="protein sequence ID" value="OAF16031.1"/>
    <property type="molecule type" value="Genomic_DNA"/>
</dbReference>
<keyword evidence="5" id="KW-0276">Fatty acid metabolism</keyword>
<dbReference type="Gene3D" id="3.40.50.720">
    <property type="entry name" value="NAD(P)-binding Rossmann-like Domain"/>
    <property type="match status" value="1"/>
</dbReference>
<dbReference type="SUPFAM" id="SSF48179">
    <property type="entry name" value="6-phosphogluconate dehydrogenase C-terminal domain-like"/>
    <property type="match status" value="2"/>
</dbReference>
<evidence type="ECO:0000256" key="15">
    <source>
        <dbReference type="RuleBase" id="RU003707"/>
    </source>
</evidence>
<feature type="domain" description="3-hydroxyacyl-CoA dehydrogenase C-terminal" evidence="16">
    <location>
        <begin position="600"/>
        <end position="686"/>
    </location>
</feature>
<dbReference type="GO" id="GO:0006635">
    <property type="term" value="P:fatty acid beta-oxidation"/>
    <property type="evidence" value="ECO:0007669"/>
    <property type="project" value="UniProtKB-UniPathway"/>
</dbReference>
<dbReference type="InterPro" id="IPR006176">
    <property type="entry name" value="3-OHacyl-CoA_DH_NAD-bd"/>
</dbReference>
<keyword evidence="11" id="KW-0413">Isomerase</keyword>
<dbReference type="Pfam" id="PF02737">
    <property type="entry name" value="3HCDH_N"/>
    <property type="match status" value="1"/>
</dbReference>
<organism evidence="18 19">
    <name type="scientific">Bradyrhizobium centrolobii</name>
    <dbReference type="NCBI Taxonomy" id="1505087"/>
    <lineage>
        <taxon>Bacteria</taxon>
        <taxon>Pseudomonadati</taxon>
        <taxon>Pseudomonadota</taxon>
        <taxon>Alphaproteobacteria</taxon>
        <taxon>Hyphomicrobiales</taxon>
        <taxon>Nitrobacteraceae</taxon>
        <taxon>Bradyrhizobium</taxon>
    </lineage>
</organism>
<feature type="domain" description="3-hydroxyacyl-CoA dehydrogenase NAD binding" evidence="17">
    <location>
        <begin position="298"/>
        <end position="474"/>
    </location>
</feature>
<evidence type="ECO:0000256" key="14">
    <source>
        <dbReference type="ARBA" id="ARBA00049556"/>
    </source>
</evidence>
<reference evidence="18 19" key="1">
    <citation type="submission" date="2016-03" db="EMBL/GenBank/DDBJ databases">
        <title>Draft Genome Sequence of the Strain BR 10245 (Bradyrhizobium sp.) isolated from nodules of Centrolobium paraense.</title>
        <authorList>
            <person name="Simoes-Araujo J.L.Sr."/>
            <person name="Barauna A.C."/>
            <person name="Silva K."/>
            <person name="Zilli J.E."/>
        </authorList>
    </citation>
    <scope>NUCLEOTIDE SEQUENCE [LARGE SCALE GENOMIC DNA]</scope>
    <source>
        <strain evidence="18 19">BR 10245</strain>
    </source>
</reference>
<dbReference type="Proteomes" id="UP000076959">
    <property type="component" value="Unassembled WGS sequence"/>
</dbReference>
<comment type="similarity">
    <text evidence="15">Belongs to the enoyl-CoA hydratase/isomerase family.</text>
</comment>
<dbReference type="Pfam" id="PF00725">
    <property type="entry name" value="3HCDH"/>
    <property type="match status" value="2"/>
</dbReference>
<dbReference type="SUPFAM" id="SSF52096">
    <property type="entry name" value="ClpP/crotonase"/>
    <property type="match status" value="1"/>
</dbReference>
<evidence type="ECO:0000256" key="10">
    <source>
        <dbReference type="ARBA" id="ARBA00023140"/>
    </source>
</evidence>
<dbReference type="InterPro" id="IPR018376">
    <property type="entry name" value="Enoyl-CoA_hyd/isom_CS"/>
</dbReference>
<comment type="caution">
    <text evidence="18">The sequence shown here is derived from an EMBL/GenBank/DDBJ whole genome shotgun (WGS) entry which is preliminary data.</text>
</comment>
<dbReference type="GO" id="GO:0016853">
    <property type="term" value="F:isomerase activity"/>
    <property type="evidence" value="ECO:0007669"/>
    <property type="project" value="UniProtKB-KW"/>
</dbReference>
<dbReference type="RefSeq" id="WP_063696215.1">
    <property type="nucleotide sequence ID" value="NZ_LUUB01000018.1"/>
</dbReference>
<keyword evidence="9" id="KW-0443">Lipid metabolism</keyword>
<sequence>MSEVVKLERHDEIGIVTVDSPPVNALSAAVRGGILECVKAAVADPAIKGIVLTCAGRTFIAGADITEFGKPPKPPALNDVLSEIENSPKPVVAAIHGTALGGGLEVALSCHFRVAVKEAKLGLPEVKLGLLPGAGGTQRLPRAVGPELAVKMIVGGDPIGAAEALKNALIEEIVEGPASGGEAFVRKLLAEKRPLRRLRDDDSKLAAAKADRSIFTNAVAAMTKKSRGLEAPFAAADAVGYAIDLPFDEGLKKEREGFLKLVASDQSKAQRYAFFAEREANKIAGVPEGTKGRTVNRVAILGAGTMGGGIAMSFANAGIPVTLIETGEEQLKRGMGIMQKNWEATAARGGIPADAPAKRMALINGVVGIENVGDADLVIEAVFETMAVKKEVFGKLDQFAKPGAVLASNTSYLNIDEIAKSTKRPQDVLGMHFFSPANVMKLCEIVRADKTAPDALVTAVSIARKIAKVPAVVGVCDGFVGNRMLAQRSKQSEKLLFEGALPQQVDAVVTKFGMPMGPFAMGDLAGLDIGWRSRKDRGIKSEIADALCEAGRFGQKTGKGYYKYEAGSRAPLPDPEVEKLIDETLLRLGRKKRVVSDEEILERMMYPMVNEGAKILEEGIAARPSDIDVVWLYGYGWPIYRGGPMFWADTVGLKHIADRLAFYAKETNDPSLEPAPLLKKLAAEGKTFASLAAATKAA</sequence>
<dbReference type="PANTHER" id="PTHR23309:SF49">
    <property type="entry name" value="PEROXISOMAL BIFUNCTIONAL ENZYME"/>
    <property type="match status" value="1"/>
</dbReference>
<evidence type="ECO:0000256" key="9">
    <source>
        <dbReference type="ARBA" id="ARBA00023098"/>
    </source>
</evidence>
<proteinExistence type="inferred from homology"/>
<keyword evidence="10" id="KW-0576">Peroxisome</keyword>
<comment type="subunit">
    <text evidence="4">Monomer.</text>
</comment>
<dbReference type="Gene3D" id="3.90.226.10">
    <property type="entry name" value="2-enoyl-CoA Hydratase, Chain A, domain 1"/>
    <property type="match status" value="1"/>
</dbReference>